<accession>A0ABN7RZB5</accession>
<feature type="disulfide bond" evidence="12">
    <location>
        <begin position="992"/>
        <end position="1007"/>
    </location>
</feature>
<feature type="disulfide bond" evidence="12">
    <location>
        <begin position="913"/>
        <end position="925"/>
    </location>
</feature>
<evidence type="ECO:0000256" key="1">
    <source>
        <dbReference type="ARBA" id="ARBA00004167"/>
    </source>
</evidence>
<dbReference type="Pfam" id="PF00058">
    <property type="entry name" value="Ldl_recept_b"/>
    <property type="match status" value="1"/>
</dbReference>
<feature type="disulfide bond" evidence="12">
    <location>
        <begin position="2112"/>
        <end position="2127"/>
    </location>
</feature>
<comment type="subcellular location">
    <subcellularLocation>
        <location evidence="2">Endomembrane system</location>
    </subcellularLocation>
    <subcellularLocation>
        <location evidence="1">Membrane</location>
        <topology evidence="1">Single-pass membrane protein</topology>
    </subcellularLocation>
</comment>
<feature type="region of interest" description="Disordered" evidence="13">
    <location>
        <begin position="1480"/>
        <end position="1501"/>
    </location>
</feature>
<keyword evidence="3" id="KW-0245">EGF-like domain</keyword>
<dbReference type="Gene3D" id="4.10.400.10">
    <property type="entry name" value="Low-density Lipoprotein Receptor"/>
    <property type="match status" value="13"/>
</dbReference>
<evidence type="ECO:0000256" key="9">
    <source>
        <dbReference type="ARBA" id="ARBA00023157"/>
    </source>
</evidence>
<feature type="region of interest" description="Disordered" evidence="13">
    <location>
        <begin position="2969"/>
        <end position="2998"/>
    </location>
</feature>
<dbReference type="PROSITE" id="PS50068">
    <property type="entry name" value="LDLRA_2"/>
    <property type="match status" value="16"/>
</dbReference>
<evidence type="ECO:0000256" key="2">
    <source>
        <dbReference type="ARBA" id="ARBA00004308"/>
    </source>
</evidence>
<keyword evidence="9 12" id="KW-1015">Disulfide bond</keyword>
<dbReference type="Gene3D" id="2.10.25.10">
    <property type="entry name" value="Laminin"/>
    <property type="match status" value="1"/>
</dbReference>
<evidence type="ECO:0000256" key="3">
    <source>
        <dbReference type="ARBA" id="ARBA00022536"/>
    </source>
</evidence>
<evidence type="ECO:0000313" key="16">
    <source>
        <dbReference type="EMBL" id="CAG5089298.1"/>
    </source>
</evidence>
<evidence type="ECO:0000256" key="7">
    <source>
        <dbReference type="ARBA" id="ARBA00022989"/>
    </source>
</evidence>
<keyword evidence="11" id="KW-0325">Glycoprotein</keyword>
<feature type="disulfide bond" evidence="12">
    <location>
        <begin position="1567"/>
        <end position="1582"/>
    </location>
</feature>
<dbReference type="SMART" id="SM00192">
    <property type="entry name" value="LDLa"/>
    <property type="match status" value="16"/>
</dbReference>
<feature type="disulfide bond" evidence="12">
    <location>
        <begin position="893"/>
        <end position="908"/>
    </location>
</feature>
<evidence type="ECO:0000256" key="6">
    <source>
        <dbReference type="ARBA" id="ARBA00022737"/>
    </source>
</evidence>
<keyword evidence="7 14" id="KW-1133">Transmembrane helix</keyword>
<dbReference type="SUPFAM" id="SSF63825">
    <property type="entry name" value="YWTD domain"/>
    <property type="match status" value="1"/>
</dbReference>
<feature type="disulfide bond" evidence="12">
    <location>
        <begin position="2152"/>
        <end position="2167"/>
    </location>
</feature>
<feature type="domain" description="EGF-like" evidence="15">
    <location>
        <begin position="1279"/>
        <end position="1332"/>
    </location>
</feature>
<dbReference type="InterPro" id="IPR000742">
    <property type="entry name" value="EGF"/>
</dbReference>
<gene>
    <name evidence="16" type="ORF">OKIOD_LOCUS3721</name>
</gene>
<proteinExistence type="predicted"/>
<sequence length="2998" mass="336078">MKFTLSLLPYSVLPSDLTCDPNYSFFCEKPSPSISSYENACLQYLVACDGERDCQTVDDETHCDLKDPKDREEGESKAQICSSPEVSYLWTQCKSTPTVCIPKSSLCDGINDCDDGSDEASCNSDCSSSCDDSATCQAIFNGTEPICKCDEAKSINLLKEFDPEAPACIEKEETVQYEIESFVYIDKDTFYEEDQDGKRLYTSIFSDEHTRAPTFDDNSSLFCFIRLSNSDLMCFLRTPDGDYRWDKLQFNNFQEYFNINEIHKLSLHTNLQQIYFTGPQTWLCQLNFDDPDESPKCVFLSDRSEVEVGLDPLRNLRFIIDHPLIGALEHSRTILTNTFFDIAALDLDGETKRRLFMLSHLKDDKSYAIHQITVSYEQRKIFVPYFAAGQKLHVLVHDYNGQLLDDVDISQFEKEEHGKIQSLLQVLPDMSFVVNDDRNIYTIQIDEETQQPTIKTYDSLSISSEVKIVIKREDVTLPEKCPEKDGALALRSGDGKCQYLCYSSTLRGGSEIECDLSQKKHSDDLFFMANVGNHHSSSISFYDFEEEEYQIHAGLVDDSHPLDGLLVKTADDDVIAILSGHVRAEIMYRSLELPSRVKTLTYLPVKSPSAMALDPARQTIFFFADGRIYASSIHKLKDQDDDDLNYIPITSSMRRLGDPVSMAVDSENGRIFLLYIKDLSGHHTTFRSKQDLRDQKYLAVIIYVDLKDSKWSPPQTRFMPEIVPDIVVCANKLFSIENRKLCAHELGIDSALVTFFGRDCVDIVDSEEIFVEDKLMRMSCHKNTELFLSSNNKIYKLELDGSTSLVRSVPSARDLVLFDAIQSIDPAPRACADAQVEYFDGQKTICKCYIGYTMNENYQCKKNSNPKASLVDFCFSSQFYCHNHKCIDKNYRCDGNENCGDYSDELDCKKDTCSDDEFKCDSGKCISKSAQQVRLKYDNYQGALCDGVRDCPGGEDELEENCNLRPEITCGVDYLHHLCADKRQCINSWDVCNGEKNCFDGSDEENCESDEEKDKNALKDSLNGTIELAYAALLNTNLLPLVLVHESSLLNNSFPIVHIGRVPLTWGTPEFSMKLVSRSTKMRQFRFSEAFNTNYYRTTNPEAIWNEASEEISKNPSLIFMARGNQKIIQMQLVNCIDTIFALIRETNDDKDNYFIIKLPGYHFTTDDGYKIEIPDGRVHSFAVTENRLCIVMDKSVQCKEHDDKKWRKLTDITGDTVIQASNGIDLFFVLERKDSQTITMRKFSGSLPEKGGPSEIKFAGDLLNIDITVPHTECNVDFCEVDTTKSIATSVIGPHNGGCEHICEKPQDGSMGHHCKCQKGYALAKDAKTCFRHQLGDTSIDFPMNPSCPANGRLEKVDDNDHVWLCPDMNQCIDLESRCDGTDDCERGADESFCDSWHQEGASAVDETSENSHEAAHIHCPVGFYRCQNGQCVKESKILFVDGDDDSSHGCYDGSHIIKRRDVDDEYYCTMTGTCDGVQSDQPLPDPQPSVRTPRKTADQTFSNCAPDEWKCPSSGECIKDFQKCDGIPDCEEMEDEEDCEHCNGVFSCFASNWNDKKCVPNEKICDGEKDCLDGNDEVNCDDALPKIDCSAGEYLNLATQKCVKTDDEHCSVGHLPCSQKCVPTEGKAPVCKCVDGYASDENGICRVTHEFASETYKPQIIFGNQKNFARLNFEEQKAELFATKQSNVVAFDYNYRLSEFYWASVDGSQKGTTHIRAIRADSIHDISNLNENLFTENVKSYGLRERAQIDALSVDWITGNIYFGDKINGKLFVMTGEMDGPRFTKTLMDENTPGVGDKLKHIRAVALYQPKGVLFYSDWGTYSHIGRVNMDGTDAKILLDNTMQGAPPVSWPNDIIIDITASSEDFSGNWSSSPMIYFVDAREDYIARTNFDFTEFQYVFKPVTDDSTHIFSIALFEEYIYISEWKNNKRASTASIKIVMQAWNPMSIVVIDKALQPSLDSGNPCENKCDPNELCLLKPGNGMRPDAVCTCGDGYRRDSSTGKCVDDCGSFTKMNSDTGNCEEVWKQTKEQDPCSVLPGTRRKCSPSGSGNERCVEQSKFCDGTIDCPNKEDETHSACKCPSGMYQCKTIVRRYGYTPRMSDCLPQKALCDGTAHCIRRDDEYKCPPPHCRADQYYCVRSLKCISQSQKCDGIINCGYGEDESDCKQLDCDVPDAFHCHKSGKNVCARQAWVCDGRNDCPNNEDEDDALCGNPSYSHPCETGLYCNNQCVLSHQICDGENHCPDGADEENCGCSPEEFSCDADAGPQCIDRSQVCDGKNDCHINPVTQIAADERFCDHDNECKGFLCKTRADGSAQCIGDQTTGNLECDGNADCQDGSDEAQCSSLANITNCYDDELNLLDNVFRCSSGGCISSEFLCDGKDDCADGSDETYYCAMNQATCDTDKDACAEIFNHLSIIGLCSSQNPCQQSCFSVYSDLNGEKSVKCGCHTGYDSILQYSASMEPLDPPRLCRGKDGDAGFEILVFSETEMNVVMVNPERLENHDQVTVHEVFNEVAYLGGVLPFSLPDDVVPLRHVATDLKRTNSILIGKKMKISRGLWNLPARTDADRRGEFQELIKDYYDKPLFWADVDVSDRSHILTDTTSFTYLHEVDILSVSTFKDGSRRFETLDTETGYIKFSNNALAKINPSLKAIHVVMQDTGVRENEVGVCRNEIVVFEDQFGQAVFYVNNIPFITRKEFANSKQATQALTNVTSLVQDSYSCKIYWASGSTIWQALCDVTAGHVKPTKLASLKFWTYKYAGKHTSMAYYHDDIENPVIKMSIFENLLYVALSDKSGNSAVRMLTVHTRTGEVRPLTNLPASKIVGITLAPWATKDVRIAGQFKEEPLEDVPSICEDGVVCSDHSSASPMTLSCGENEEVWTSEICDGLIAQDETPEIHKGMSWASVSIAIVIIAAGLGLVYLKRVRENRYKQLPQLVLGGDTVTTTFNDAWSAGEDSRPVENHNPLFHEFNNKGEPKSSTERAGLIENEVTDPNRD</sequence>
<evidence type="ECO:0000256" key="5">
    <source>
        <dbReference type="ARBA" id="ARBA00022692"/>
    </source>
</evidence>
<feature type="disulfide bond" evidence="12">
    <location>
        <begin position="874"/>
        <end position="886"/>
    </location>
</feature>
<feature type="domain" description="EGF-like" evidence="15">
    <location>
        <begin position="1611"/>
        <end position="1648"/>
    </location>
</feature>
<evidence type="ECO:0000256" key="12">
    <source>
        <dbReference type="PROSITE-ProRule" id="PRU00124"/>
    </source>
</evidence>
<protein>
    <submittedName>
        <fullName evidence="16">Oidioi.mRNA.OKI2018_I69.PAR.g12163.t1.cds</fullName>
    </submittedName>
</protein>
<comment type="caution">
    <text evidence="12">Lacks conserved residue(s) required for the propagation of feature annotation.</text>
</comment>
<keyword evidence="8 14" id="KW-0472">Membrane</keyword>
<feature type="disulfide bond" evidence="12">
    <location>
        <begin position="107"/>
        <end position="122"/>
    </location>
</feature>
<keyword evidence="4" id="KW-0254">Endocytosis</keyword>
<name>A0ABN7RZB5_OIKDI</name>
<feature type="disulfide bond" evidence="12">
    <location>
        <begin position="48"/>
        <end position="63"/>
    </location>
</feature>
<feature type="disulfide bond" evidence="12">
    <location>
        <begin position="2330"/>
        <end position="2345"/>
    </location>
</feature>
<dbReference type="PRINTS" id="PR00261">
    <property type="entry name" value="LDLRECEPTOR"/>
</dbReference>
<dbReference type="Proteomes" id="UP001158576">
    <property type="component" value="Chromosome PAR"/>
</dbReference>
<dbReference type="PANTHER" id="PTHR24270:SF59">
    <property type="entry name" value="LDL RECEPTOR REPEAT-CONTAINING PROTEIN EGG-1-RELATED"/>
    <property type="match status" value="1"/>
</dbReference>
<keyword evidence="10" id="KW-0675">Receptor</keyword>
<dbReference type="InterPro" id="IPR023415">
    <property type="entry name" value="LDLR_class-A_CS"/>
</dbReference>
<feature type="domain" description="EGF-like" evidence="15">
    <location>
        <begin position="2422"/>
        <end position="2474"/>
    </location>
</feature>
<feature type="disulfide bond" evidence="12">
    <location>
        <begin position="1380"/>
        <end position="1395"/>
    </location>
</feature>
<evidence type="ECO:0000259" key="15">
    <source>
        <dbReference type="SMART" id="SM00181"/>
    </source>
</evidence>
<evidence type="ECO:0000256" key="13">
    <source>
        <dbReference type="SAM" id="MobiDB-lite"/>
    </source>
</evidence>
<keyword evidence="5 14" id="KW-0812">Transmembrane</keyword>
<feature type="domain" description="EGF-like" evidence="15">
    <location>
        <begin position="125"/>
        <end position="169"/>
    </location>
</feature>
<feature type="domain" description="EGF-like" evidence="15">
    <location>
        <begin position="2104"/>
        <end position="2146"/>
    </location>
</feature>
<dbReference type="SUPFAM" id="SSF57424">
    <property type="entry name" value="LDL receptor-like module"/>
    <property type="match status" value="7"/>
</dbReference>
<dbReference type="InterPro" id="IPR002172">
    <property type="entry name" value="LDrepeatLR_classA_rpt"/>
</dbReference>
<evidence type="ECO:0000313" key="17">
    <source>
        <dbReference type="Proteomes" id="UP001158576"/>
    </source>
</evidence>
<reference evidence="16 17" key="1">
    <citation type="submission" date="2021-04" db="EMBL/GenBank/DDBJ databases">
        <authorList>
            <person name="Bliznina A."/>
        </authorList>
    </citation>
    <scope>NUCLEOTIDE SEQUENCE [LARGE SCALE GENOMIC DNA]</scope>
</reference>
<feature type="compositionally biased region" description="Basic and acidic residues" evidence="13">
    <location>
        <begin position="2972"/>
        <end position="2982"/>
    </location>
</feature>
<keyword evidence="6" id="KW-0677">Repeat</keyword>
<feature type="disulfide bond" evidence="12">
    <location>
        <begin position="1526"/>
        <end position="1541"/>
    </location>
</feature>
<feature type="disulfide bond" evidence="12">
    <location>
        <begin position="881"/>
        <end position="899"/>
    </location>
</feature>
<evidence type="ECO:0000256" key="8">
    <source>
        <dbReference type="ARBA" id="ARBA00023136"/>
    </source>
</evidence>
<dbReference type="InterPro" id="IPR000033">
    <property type="entry name" value="LDLR_classB_rpt"/>
</dbReference>
<feature type="domain" description="EGF-like" evidence="15">
    <location>
        <begin position="1966"/>
        <end position="2007"/>
    </location>
</feature>
<evidence type="ECO:0000256" key="11">
    <source>
        <dbReference type="ARBA" id="ARBA00023180"/>
    </source>
</evidence>
<evidence type="ECO:0000256" key="14">
    <source>
        <dbReference type="SAM" id="Phobius"/>
    </source>
</evidence>
<dbReference type="PANTHER" id="PTHR24270">
    <property type="entry name" value="LOW-DENSITY LIPOPROTEIN RECEPTOR-RELATED"/>
    <property type="match status" value="1"/>
</dbReference>
<dbReference type="EMBL" id="OU015568">
    <property type="protein sequence ID" value="CAG5089298.1"/>
    <property type="molecule type" value="Genomic_DNA"/>
</dbReference>
<dbReference type="SMART" id="SM00181">
    <property type="entry name" value="EGF"/>
    <property type="match status" value="6"/>
</dbReference>
<evidence type="ECO:0000256" key="10">
    <source>
        <dbReference type="ARBA" id="ARBA00023170"/>
    </source>
</evidence>
<feature type="disulfide bond" evidence="12">
    <location>
        <begin position="2238"/>
        <end position="2253"/>
    </location>
</feature>
<dbReference type="SMART" id="SM00135">
    <property type="entry name" value="LY"/>
    <property type="match status" value="4"/>
</dbReference>
<feature type="transmembrane region" description="Helical" evidence="14">
    <location>
        <begin position="2903"/>
        <end position="2924"/>
    </location>
</feature>
<dbReference type="InterPro" id="IPR050685">
    <property type="entry name" value="LDLR"/>
</dbReference>
<evidence type="ECO:0000256" key="4">
    <source>
        <dbReference type="ARBA" id="ARBA00022583"/>
    </source>
</evidence>
<dbReference type="Pfam" id="PF00057">
    <property type="entry name" value="Ldl_recept_a"/>
    <property type="match status" value="4"/>
</dbReference>
<dbReference type="InterPro" id="IPR011042">
    <property type="entry name" value="6-blade_b-propeller_TolB-like"/>
</dbReference>
<dbReference type="CDD" id="cd00112">
    <property type="entry name" value="LDLa"/>
    <property type="match status" value="11"/>
</dbReference>
<dbReference type="Gene3D" id="2.120.10.30">
    <property type="entry name" value="TolB, C-terminal domain"/>
    <property type="match status" value="1"/>
</dbReference>
<keyword evidence="17" id="KW-1185">Reference proteome</keyword>
<feature type="disulfide bond" evidence="12">
    <location>
        <begin position="2368"/>
        <end position="2386"/>
    </location>
</feature>
<dbReference type="InterPro" id="IPR036055">
    <property type="entry name" value="LDL_receptor-like_sf"/>
</dbReference>
<organism evidence="16 17">
    <name type="scientific">Oikopleura dioica</name>
    <name type="common">Tunicate</name>
    <dbReference type="NCBI Taxonomy" id="34765"/>
    <lineage>
        <taxon>Eukaryota</taxon>
        <taxon>Metazoa</taxon>
        <taxon>Chordata</taxon>
        <taxon>Tunicata</taxon>
        <taxon>Appendicularia</taxon>
        <taxon>Copelata</taxon>
        <taxon>Oikopleuridae</taxon>
        <taxon>Oikopleura</taxon>
    </lineage>
</organism>
<dbReference type="PROSITE" id="PS01209">
    <property type="entry name" value="LDLRA_1"/>
    <property type="match status" value="5"/>
</dbReference>